<dbReference type="GO" id="GO:0006313">
    <property type="term" value="P:DNA transposition"/>
    <property type="evidence" value="ECO:0007669"/>
    <property type="project" value="InterPro"/>
</dbReference>
<evidence type="ECO:0000313" key="2">
    <source>
        <dbReference type="EMBL" id="QAA82684.1"/>
    </source>
</evidence>
<dbReference type="AlphaFoldDB" id="A0A410G5V9"/>
<evidence type="ECO:0000259" key="1">
    <source>
        <dbReference type="SMART" id="SM01321"/>
    </source>
</evidence>
<dbReference type="Gene3D" id="3.30.70.1290">
    <property type="entry name" value="Transposase IS200-like"/>
    <property type="match status" value="1"/>
</dbReference>
<accession>A0A410G5V9</accession>
<dbReference type="InterPro" id="IPR002686">
    <property type="entry name" value="Transposase_17"/>
</dbReference>
<keyword evidence="3" id="KW-1185">Reference proteome</keyword>
<dbReference type="GO" id="GO:0003677">
    <property type="term" value="F:DNA binding"/>
    <property type="evidence" value="ECO:0007669"/>
    <property type="project" value="InterPro"/>
</dbReference>
<sequence length="180" mass="21918">MDFLEPTYFYHIFNRGNNKQPIFHEDDNYRYFLKLTQKHILHIADIYCYCLLKNHFHFLVRIKEKSENQSQAFSNLFNAYSKAFNKKYNRTGNLFQRPFKRKRITEEKYLRQVILYIHLNPENHGIIENIENYPNSSYATILSSKPTQLKREEVIEIFDNIENFKFVHRQRPDLSDLDQT</sequence>
<protein>
    <recommendedName>
        <fullName evidence="1">Transposase IS200-like domain-containing protein</fullName>
    </recommendedName>
</protein>
<dbReference type="RefSeq" id="WP_128251049.1">
    <property type="nucleotide sequence ID" value="NZ_CP034951.1"/>
</dbReference>
<dbReference type="SMART" id="SM01321">
    <property type="entry name" value="Y1_Tnp"/>
    <property type="match status" value="1"/>
</dbReference>
<dbReference type="SUPFAM" id="SSF143422">
    <property type="entry name" value="Transposase IS200-like"/>
    <property type="match status" value="1"/>
</dbReference>
<gene>
    <name evidence="2" type="ORF">EI546_13570</name>
</gene>
<dbReference type="OrthoDB" id="9788881at2"/>
<feature type="domain" description="Transposase IS200-like" evidence="1">
    <location>
        <begin position="5"/>
        <end position="120"/>
    </location>
</feature>
<reference evidence="2 3" key="1">
    <citation type="submission" date="2019-01" db="EMBL/GenBank/DDBJ databases">
        <title>Complete genome sequencing of Aequorivita sp. H23M31.</title>
        <authorList>
            <person name="Bae J.-W."/>
        </authorList>
    </citation>
    <scope>NUCLEOTIDE SEQUENCE [LARGE SCALE GENOMIC DNA]</scope>
    <source>
        <strain evidence="2 3">H23M31</strain>
    </source>
</reference>
<dbReference type="InterPro" id="IPR036515">
    <property type="entry name" value="Transposase_17_sf"/>
</dbReference>
<dbReference type="PANTHER" id="PTHR34322">
    <property type="entry name" value="TRANSPOSASE, Y1_TNP DOMAIN-CONTAINING"/>
    <property type="match status" value="1"/>
</dbReference>
<organism evidence="2 3">
    <name type="scientific">Aequorivita ciconiae</name>
    <dbReference type="NCBI Taxonomy" id="2494375"/>
    <lineage>
        <taxon>Bacteria</taxon>
        <taxon>Pseudomonadati</taxon>
        <taxon>Bacteroidota</taxon>
        <taxon>Flavobacteriia</taxon>
        <taxon>Flavobacteriales</taxon>
        <taxon>Flavobacteriaceae</taxon>
        <taxon>Aequorivita</taxon>
    </lineage>
</organism>
<evidence type="ECO:0000313" key="3">
    <source>
        <dbReference type="Proteomes" id="UP000285517"/>
    </source>
</evidence>
<dbReference type="Proteomes" id="UP000285517">
    <property type="component" value="Chromosome"/>
</dbReference>
<proteinExistence type="predicted"/>
<dbReference type="GO" id="GO:0004803">
    <property type="term" value="F:transposase activity"/>
    <property type="evidence" value="ECO:0007669"/>
    <property type="project" value="InterPro"/>
</dbReference>
<dbReference type="KEGG" id="aev:EI546_13570"/>
<name>A0A410G5V9_9FLAO</name>
<dbReference type="PANTHER" id="PTHR34322:SF2">
    <property type="entry name" value="TRANSPOSASE IS200-LIKE DOMAIN-CONTAINING PROTEIN"/>
    <property type="match status" value="1"/>
</dbReference>
<dbReference type="Pfam" id="PF01797">
    <property type="entry name" value="Y1_Tnp"/>
    <property type="match status" value="1"/>
</dbReference>
<dbReference type="EMBL" id="CP034951">
    <property type="protein sequence ID" value="QAA82684.1"/>
    <property type="molecule type" value="Genomic_DNA"/>
</dbReference>